<proteinExistence type="predicted"/>
<evidence type="ECO:0008006" key="4">
    <source>
        <dbReference type="Google" id="ProtNLM"/>
    </source>
</evidence>
<evidence type="ECO:0000313" key="2">
    <source>
        <dbReference type="EMBL" id="MCL1633352.1"/>
    </source>
</evidence>
<dbReference type="Proteomes" id="UP001431217">
    <property type="component" value="Unassembled WGS sequence"/>
</dbReference>
<feature type="chain" id="PRO_5045051744" description="YXWGXW repeat-containing protein" evidence="1">
    <location>
        <begin position="28"/>
        <end position="107"/>
    </location>
</feature>
<evidence type="ECO:0000313" key="3">
    <source>
        <dbReference type="Proteomes" id="UP001431217"/>
    </source>
</evidence>
<evidence type="ECO:0000256" key="1">
    <source>
        <dbReference type="SAM" id="SignalP"/>
    </source>
</evidence>
<accession>A0ABT0MER5</accession>
<feature type="signal peptide" evidence="1">
    <location>
        <begin position="1"/>
        <end position="27"/>
    </location>
</feature>
<name>A0ABT0MER5_9GAMM</name>
<keyword evidence="3" id="KW-1185">Reference proteome</keyword>
<gene>
    <name evidence="2" type="ORF">M2650_01655</name>
</gene>
<dbReference type="InterPro" id="IPR024447">
    <property type="entry name" value="YXWGXW_rpt"/>
</dbReference>
<reference evidence="2 3" key="1">
    <citation type="submission" date="2022-05" db="EMBL/GenBank/DDBJ databases">
        <title>Luteimonas sp. SX5, whole genome shotgun sequencing project.</title>
        <authorList>
            <person name="Zhao G."/>
            <person name="Shen L."/>
        </authorList>
    </citation>
    <scope>NUCLEOTIDE SEQUENCE [LARGE SCALE GENOMIC DNA]</scope>
    <source>
        <strain evidence="2 3">SX5</strain>
    </source>
</reference>
<comment type="caution">
    <text evidence="2">The sequence shown here is derived from an EMBL/GenBank/DDBJ whole genome shotgun (WGS) entry which is preliminary data.</text>
</comment>
<organism evidence="2 3">
    <name type="scientific">Luteimonas galliterrae</name>
    <dbReference type="NCBI Taxonomy" id="2940486"/>
    <lineage>
        <taxon>Bacteria</taxon>
        <taxon>Pseudomonadati</taxon>
        <taxon>Pseudomonadota</taxon>
        <taxon>Gammaproteobacteria</taxon>
        <taxon>Lysobacterales</taxon>
        <taxon>Lysobacteraceae</taxon>
        <taxon>Luteimonas</taxon>
    </lineage>
</organism>
<dbReference type="Pfam" id="PF12779">
    <property type="entry name" value="WXXGXW"/>
    <property type="match status" value="2"/>
</dbReference>
<dbReference type="RefSeq" id="WP_249470377.1">
    <property type="nucleotide sequence ID" value="NZ_JAMBEP010000001.1"/>
</dbReference>
<dbReference type="EMBL" id="JAMBEP010000001">
    <property type="protein sequence ID" value="MCL1633352.1"/>
    <property type="molecule type" value="Genomic_DNA"/>
</dbReference>
<keyword evidence="1" id="KW-0732">Signal</keyword>
<sequence length="107" mass="12376">MNLRPLLLAAAIAAIPLAALHSAPAQARGYVSINVGIAPPPPRYERVVVRPGYVWAPGYWRWNGRRHVWIGGHYVPARRGYAYVPARWRPYGPHWRFHDGYWVVRRR</sequence>
<protein>
    <recommendedName>
        <fullName evidence="4">YXWGXW repeat-containing protein</fullName>
    </recommendedName>
</protein>